<feature type="region of interest" description="Disordered" evidence="10">
    <location>
        <begin position="100"/>
        <end position="122"/>
    </location>
</feature>
<keyword evidence="8 11" id="KW-1133">Transmembrane helix</keyword>
<dbReference type="GO" id="GO:0015031">
    <property type="term" value="P:protein transport"/>
    <property type="evidence" value="ECO:0007669"/>
    <property type="project" value="UniProtKB-KW"/>
</dbReference>
<dbReference type="PROSITE" id="PS52015">
    <property type="entry name" value="TONB_CTD"/>
    <property type="match status" value="1"/>
</dbReference>
<dbReference type="eggNOG" id="COG0810">
    <property type="taxonomic scope" value="Bacteria"/>
</dbReference>
<dbReference type="OrthoDB" id="649093at2"/>
<comment type="similarity">
    <text evidence="2">Belongs to the TonB family.</text>
</comment>
<comment type="subcellular location">
    <subcellularLocation>
        <location evidence="1">Cell inner membrane</location>
        <topology evidence="1">Single-pass membrane protein</topology>
        <orientation evidence="1">Periplasmic side</orientation>
    </subcellularLocation>
</comment>
<evidence type="ECO:0000259" key="12">
    <source>
        <dbReference type="PROSITE" id="PS52015"/>
    </source>
</evidence>
<dbReference type="GO" id="GO:0031992">
    <property type="term" value="F:energy transducer activity"/>
    <property type="evidence" value="ECO:0007669"/>
    <property type="project" value="TreeGrafter"/>
</dbReference>
<evidence type="ECO:0000256" key="2">
    <source>
        <dbReference type="ARBA" id="ARBA00006555"/>
    </source>
</evidence>
<reference evidence="13" key="1">
    <citation type="submission" date="2008-06" db="EMBL/GenBank/DDBJ databases">
        <title>Complete sequence of Chlorobium phaeobacteroides BS1.</title>
        <authorList>
            <consortium name="US DOE Joint Genome Institute"/>
            <person name="Lucas S."/>
            <person name="Copeland A."/>
            <person name="Lapidus A."/>
            <person name="Glavina del Rio T."/>
            <person name="Dalin E."/>
            <person name="Tice H."/>
            <person name="Bruce D."/>
            <person name="Goodwin L."/>
            <person name="Pitluck S."/>
            <person name="Schmutz J."/>
            <person name="Larimer F."/>
            <person name="Land M."/>
            <person name="Hauser L."/>
            <person name="Kyrpides N."/>
            <person name="Ovchinnikova G."/>
            <person name="Li T."/>
            <person name="Liu Z."/>
            <person name="Zhao F."/>
            <person name="Overmann J."/>
            <person name="Bryant D.A."/>
            <person name="Richardson P."/>
        </authorList>
    </citation>
    <scope>NUCLEOTIDE SEQUENCE [LARGE SCALE GENOMIC DNA]</scope>
    <source>
        <strain evidence="13">BS1</strain>
    </source>
</reference>
<dbReference type="NCBIfam" id="TIGR01352">
    <property type="entry name" value="tonB_Cterm"/>
    <property type="match status" value="1"/>
</dbReference>
<evidence type="ECO:0000256" key="5">
    <source>
        <dbReference type="ARBA" id="ARBA00022519"/>
    </source>
</evidence>
<keyword evidence="3" id="KW-0813">Transport</keyword>
<evidence type="ECO:0000256" key="9">
    <source>
        <dbReference type="ARBA" id="ARBA00023136"/>
    </source>
</evidence>
<evidence type="ECO:0000256" key="4">
    <source>
        <dbReference type="ARBA" id="ARBA00022475"/>
    </source>
</evidence>
<evidence type="ECO:0000256" key="7">
    <source>
        <dbReference type="ARBA" id="ARBA00022927"/>
    </source>
</evidence>
<dbReference type="GO" id="GO:0055085">
    <property type="term" value="P:transmembrane transport"/>
    <property type="evidence" value="ECO:0007669"/>
    <property type="project" value="InterPro"/>
</dbReference>
<keyword evidence="5" id="KW-0997">Cell inner membrane</keyword>
<gene>
    <name evidence="13" type="ordered locus">Cphamn1_0636</name>
</gene>
<feature type="transmembrane region" description="Helical" evidence="11">
    <location>
        <begin position="47"/>
        <end position="66"/>
    </location>
</feature>
<organism evidence="13">
    <name type="scientific">Chlorobium phaeobacteroides (strain BS1)</name>
    <dbReference type="NCBI Taxonomy" id="331678"/>
    <lineage>
        <taxon>Bacteria</taxon>
        <taxon>Pseudomonadati</taxon>
        <taxon>Chlorobiota</taxon>
        <taxon>Chlorobiia</taxon>
        <taxon>Chlorobiales</taxon>
        <taxon>Chlorobiaceae</taxon>
        <taxon>Chlorobium/Pelodictyon group</taxon>
        <taxon>Chlorobium</taxon>
    </lineage>
</organism>
<dbReference type="GO" id="GO:0098797">
    <property type="term" value="C:plasma membrane protein complex"/>
    <property type="evidence" value="ECO:0007669"/>
    <property type="project" value="TreeGrafter"/>
</dbReference>
<evidence type="ECO:0000256" key="8">
    <source>
        <dbReference type="ARBA" id="ARBA00022989"/>
    </source>
</evidence>
<dbReference type="PANTHER" id="PTHR33446:SF2">
    <property type="entry name" value="PROTEIN TONB"/>
    <property type="match status" value="1"/>
</dbReference>
<dbReference type="InterPro" id="IPR006260">
    <property type="entry name" value="TonB/TolA_C"/>
</dbReference>
<dbReference type="STRING" id="331678.Cphamn1_0636"/>
<keyword evidence="6 11" id="KW-0812">Transmembrane</keyword>
<evidence type="ECO:0000256" key="11">
    <source>
        <dbReference type="SAM" id="Phobius"/>
    </source>
</evidence>
<evidence type="ECO:0000256" key="6">
    <source>
        <dbReference type="ARBA" id="ARBA00022692"/>
    </source>
</evidence>
<sequence>MPSQLDKFHESASDKARRWSFGEDFLDTENIRGLTYGNLLLRKQSHLFLSHGVIVAVGLLACFWLISVNWDRLTGWTGLFQDEPKQVQCYTSVTSVTQLPPPPPIAAPPAPPPVQKAAPPVVEAPSNVGKIKKVKKEEAPPEQTLATQKEIKQAAQQQSGAGAGIADGPVFVPCEVMPAFLKQKKPRYPEIARRAGIEGRVFVSVLISERGQPMKARIMKRVPSDQTVFDDAAVECVMTSTYTPGIQNGAPIMVWLTVPIRFDLQ</sequence>
<evidence type="ECO:0000313" key="13">
    <source>
        <dbReference type="EMBL" id="ACE03594.1"/>
    </source>
</evidence>
<feature type="compositionally biased region" description="Pro residues" evidence="10">
    <location>
        <begin position="100"/>
        <end position="114"/>
    </location>
</feature>
<protein>
    <submittedName>
        <fullName evidence="13">TonB family protein</fullName>
    </submittedName>
</protein>
<name>B3EMW6_CHLPB</name>
<dbReference type="Gene3D" id="3.30.1150.10">
    <property type="match status" value="1"/>
</dbReference>
<evidence type="ECO:0000256" key="1">
    <source>
        <dbReference type="ARBA" id="ARBA00004383"/>
    </source>
</evidence>
<dbReference type="EMBL" id="CP001101">
    <property type="protein sequence ID" value="ACE03594.1"/>
    <property type="molecule type" value="Genomic_DNA"/>
</dbReference>
<proteinExistence type="inferred from homology"/>
<dbReference type="PANTHER" id="PTHR33446">
    <property type="entry name" value="PROTEIN TONB-RELATED"/>
    <property type="match status" value="1"/>
</dbReference>
<dbReference type="HOGENOM" id="CLU_092789_0_0_10"/>
<feature type="domain" description="TonB C-terminal" evidence="12">
    <location>
        <begin position="173"/>
        <end position="265"/>
    </location>
</feature>
<dbReference type="KEGG" id="cpb:Cphamn1_0636"/>
<dbReference type="AlphaFoldDB" id="B3EMW6"/>
<keyword evidence="4" id="KW-1003">Cell membrane</keyword>
<keyword evidence="9 11" id="KW-0472">Membrane</keyword>
<keyword evidence="7" id="KW-0653">Protein transport</keyword>
<dbReference type="InterPro" id="IPR037682">
    <property type="entry name" value="TonB_C"/>
</dbReference>
<evidence type="ECO:0000256" key="10">
    <source>
        <dbReference type="SAM" id="MobiDB-lite"/>
    </source>
</evidence>
<dbReference type="Pfam" id="PF03544">
    <property type="entry name" value="TonB_C"/>
    <property type="match status" value="1"/>
</dbReference>
<dbReference type="InterPro" id="IPR051045">
    <property type="entry name" value="TonB-dependent_transducer"/>
</dbReference>
<evidence type="ECO:0000256" key="3">
    <source>
        <dbReference type="ARBA" id="ARBA00022448"/>
    </source>
</evidence>
<dbReference type="SUPFAM" id="SSF74653">
    <property type="entry name" value="TolA/TonB C-terminal domain"/>
    <property type="match status" value="1"/>
</dbReference>
<accession>B3EMW6</accession>